<protein>
    <submittedName>
        <fullName evidence="1">Uncharacterized protein</fullName>
    </submittedName>
</protein>
<dbReference type="EMBL" id="JAUSUL010000008">
    <property type="protein sequence ID" value="MDQ0317731.1"/>
    <property type="molecule type" value="Genomic_DNA"/>
</dbReference>
<dbReference type="RefSeq" id="WP_306887659.1">
    <property type="nucleotide sequence ID" value="NZ_JAUSUL010000008.1"/>
</dbReference>
<dbReference type="AlphaFoldDB" id="A0AAE3VTA3"/>
<organism evidence="1 2">
    <name type="scientific">Amorphus orientalis</name>
    <dbReference type="NCBI Taxonomy" id="649198"/>
    <lineage>
        <taxon>Bacteria</taxon>
        <taxon>Pseudomonadati</taxon>
        <taxon>Pseudomonadota</taxon>
        <taxon>Alphaproteobacteria</taxon>
        <taxon>Hyphomicrobiales</taxon>
        <taxon>Amorphaceae</taxon>
        <taxon>Amorphus</taxon>
    </lineage>
</organism>
<accession>A0AAE3VTA3</accession>
<comment type="caution">
    <text evidence="1">The sequence shown here is derived from an EMBL/GenBank/DDBJ whole genome shotgun (WGS) entry which is preliminary data.</text>
</comment>
<evidence type="ECO:0000313" key="2">
    <source>
        <dbReference type="Proteomes" id="UP001229244"/>
    </source>
</evidence>
<evidence type="ECO:0000313" key="1">
    <source>
        <dbReference type="EMBL" id="MDQ0317731.1"/>
    </source>
</evidence>
<gene>
    <name evidence="1" type="ORF">J2S73_004218</name>
</gene>
<reference evidence="1" key="1">
    <citation type="submission" date="2023-07" db="EMBL/GenBank/DDBJ databases">
        <title>Genomic Encyclopedia of Type Strains, Phase IV (KMG-IV): sequencing the most valuable type-strain genomes for metagenomic binning, comparative biology and taxonomic classification.</title>
        <authorList>
            <person name="Goeker M."/>
        </authorList>
    </citation>
    <scope>NUCLEOTIDE SEQUENCE</scope>
    <source>
        <strain evidence="1">DSM 21202</strain>
    </source>
</reference>
<sequence length="266" mass="30362">MTLENGWIESTMVRYANRTLSWNYDTGKPTAGFPRPMYEDIVRQDSSISLRQGVRAGWQAGEHLWDADMNLNFVFMNRWSAMVNEFYREPWGIWPLPTPNYSYVKRDGNHATYFKGATVDTEVYPYTGAKAYIKADYLNVGFNGSEWKAFCETPIWKPRMEIAFYASALSPSEEVSYTATEAFWLPSGHLHFSHARNIVDHGRHYSPRGERPVRKNGQQIGVAFSDLELPSSGIILDEEQTFNAGDVLSVDGPMRDVAISFFGKRL</sequence>
<name>A0AAE3VTA3_9HYPH</name>
<keyword evidence="2" id="KW-1185">Reference proteome</keyword>
<dbReference type="Proteomes" id="UP001229244">
    <property type="component" value="Unassembled WGS sequence"/>
</dbReference>
<proteinExistence type="predicted"/>